<evidence type="ECO:0000313" key="3">
    <source>
        <dbReference type="Proteomes" id="UP000472240"/>
    </source>
</evidence>
<feature type="compositionally biased region" description="Polar residues" evidence="1">
    <location>
        <begin position="99"/>
        <end position="115"/>
    </location>
</feature>
<proteinExistence type="predicted"/>
<reference evidence="2" key="1">
    <citation type="submission" date="2025-08" db="UniProtKB">
        <authorList>
            <consortium name="Ensembl"/>
        </authorList>
    </citation>
    <scope>IDENTIFICATION</scope>
</reference>
<feature type="region of interest" description="Disordered" evidence="1">
    <location>
        <begin position="1"/>
        <end position="123"/>
    </location>
</feature>
<dbReference type="InParanoid" id="A0A671FA54"/>
<organism evidence="2 3">
    <name type="scientific">Rhinolophus ferrumequinum</name>
    <name type="common">Greater horseshoe bat</name>
    <dbReference type="NCBI Taxonomy" id="59479"/>
    <lineage>
        <taxon>Eukaryota</taxon>
        <taxon>Metazoa</taxon>
        <taxon>Chordata</taxon>
        <taxon>Craniata</taxon>
        <taxon>Vertebrata</taxon>
        <taxon>Euteleostomi</taxon>
        <taxon>Mammalia</taxon>
        <taxon>Eutheria</taxon>
        <taxon>Laurasiatheria</taxon>
        <taxon>Chiroptera</taxon>
        <taxon>Yinpterochiroptera</taxon>
        <taxon>Rhinolophoidea</taxon>
        <taxon>Rhinolophidae</taxon>
        <taxon>Rhinolophinae</taxon>
        <taxon>Rhinolophus</taxon>
    </lineage>
</organism>
<accession>A0A671FA54</accession>
<name>A0A671FA54_RHIFE</name>
<feature type="compositionally biased region" description="Low complexity" evidence="1">
    <location>
        <begin position="83"/>
        <end position="92"/>
    </location>
</feature>
<dbReference type="Proteomes" id="UP000472240">
    <property type="component" value="Unplaced"/>
</dbReference>
<reference evidence="2" key="2">
    <citation type="submission" date="2025-09" db="UniProtKB">
        <authorList>
            <consortium name="Ensembl"/>
        </authorList>
    </citation>
    <scope>IDENTIFICATION</scope>
</reference>
<sequence>DHSPLGVRAMPSPAAARASLSVPTTASPAQDVTGARVSVSSPTWSSRCGAPEILSARWGPKTDKVASPCEGATTKSAGPRENAAAAKPAGLMPAPPPTRVSTGPSVSPSTASVTALSGDPTAR</sequence>
<dbReference type="GeneTree" id="ENSGT00950000185066"/>
<dbReference type="OMA" id="PAHRAHF"/>
<dbReference type="AlphaFoldDB" id="A0A671FA54"/>
<feature type="compositionally biased region" description="Polar residues" evidence="1">
    <location>
        <begin position="21"/>
        <end position="30"/>
    </location>
</feature>
<dbReference type="Ensembl" id="ENSRFET00010022483.1">
    <property type="protein sequence ID" value="ENSRFEP00010020638.1"/>
    <property type="gene ID" value="ENSRFEG00010013886.1"/>
</dbReference>
<evidence type="ECO:0000256" key="1">
    <source>
        <dbReference type="SAM" id="MobiDB-lite"/>
    </source>
</evidence>
<keyword evidence="3" id="KW-1185">Reference proteome</keyword>
<feature type="compositionally biased region" description="Low complexity" evidence="1">
    <location>
        <begin position="8"/>
        <end position="19"/>
    </location>
</feature>
<evidence type="ECO:0000313" key="2">
    <source>
        <dbReference type="Ensembl" id="ENSRFEP00010020638.1"/>
    </source>
</evidence>
<protein>
    <submittedName>
        <fullName evidence="2">Uncharacterized protein</fullName>
    </submittedName>
</protein>